<dbReference type="PROSITE" id="PS51035">
    <property type="entry name" value="BAG"/>
    <property type="match status" value="1"/>
</dbReference>
<dbReference type="GO" id="GO:0051087">
    <property type="term" value="F:protein-folding chaperone binding"/>
    <property type="evidence" value="ECO:0007669"/>
    <property type="project" value="InterPro"/>
</dbReference>
<comment type="caution">
    <text evidence="3">The sequence shown here is derived from an EMBL/GenBank/DDBJ whole genome shotgun (WGS) entry which is preliminary data.</text>
</comment>
<reference evidence="3" key="1">
    <citation type="submission" date="2021-01" db="EMBL/GenBank/DDBJ databases">
        <authorList>
            <person name="Kaushik A."/>
        </authorList>
    </citation>
    <scope>NUCLEOTIDE SEQUENCE</scope>
    <source>
        <strain evidence="3">AG4-R118</strain>
    </source>
</reference>
<proteinExistence type="predicted"/>
<dbReference type="InterPro" id="IPR003103">
    <property type="entry name" value="BAG_domain"/>
</dbReference>
<dbReference type="Pfam" id="PF02179">
    <property type="entry name" value="BAG"/>
    <property type="match status" value="1"/>
</dbReference>
<dbReference type="EMBL" id="CAJMWX010001030">
    <property type="protein sequence ID" value="CAE6445710.1"/>
    <property type="molecule type" value="Genomic_DNA"/>
</dbReference>
<dbReference type="Gene3D" id="1.20.58.120">
    <property type="entry name" value="BAG domain"/>
    <property type="match status" value="1"/>
</dbReference>
<dbReference type="InterPro" id="IPR036533">
    <property type="entry name" value="BAG_dom_sf"/>
</dbReference>
<organism evidence="3 4">
    <name type="scientific">Rhizoctonia solani</name>
    <dbReference type="NCBI Taxonomy" id="456999"/>
    <lineage>
        <taxon>Eukaryota</taxon>
        <taxon>Fungi</taxon>
        <taxon>Dikarya</taxon>
        <taxon>Basidiomycota</taxon>
        <taxon>Agaricomycotina</taxon>
        <taxon>Agaricomycetes</taxon>
        <taxon>Cantharellales</taxon>
        <taxon>Ceratobasidiaceae</taxon>
        <taxon>Rhizoctonia</taxon>
    </lineage>
</organism>
<dbReference type="SUPFAM" id="SSF63491">
    <property type="entry name" value="BAG domain"/>
    <property type="match status" value="1"/>
</dbReference>
<feature type="domain" description="BAG" evidence="2">
    <location>
        <begin position="245"/>
        <end position="282"/>
    </location>
</feature>
<evidence type="ECO:0000256" key="1">
    <source>
        <dbReference type="SAM" id="MobiDB-lite"/>
    </source>
</evidence>
<sequence>MVSRLSNSACGSPTRSTYSYEFAPEYLHSSTHSVPASGYPYMPHNATVEERKTCNSRIRAIRARNASYNQSVQSGPLKPQGYGSRTDTRAGEADIPAGQPSSEPSVEIHSSSEEDESSGPETPYSHDRFFWKDSPDEALEQENLDHSHPQGRKVYYGSYKYYPPAPPVVPEEQHTSEVASDNFTTASSSTARKELQKLTYEFNTLILRFKFPSNLEFTNPSNEGQLPILAHTPASKPLLEHTHKLEKLLEKLDAVESHGDKEIQRMRKQAVERMLSELEGLKRMEAMALYNFNYERGIKA</sequence>
<gene>
    <name evidence="3" type="ORF">RDB_LOCUS58252</name>
</gene>
<accession>A0A8H3B1H8</accession>
<name>A0A8H3B1H8_9AGAM</name>
<protein>
    <recommendedName>
        <fullName evidence="2">BAG domain-containing protein</fullName>
    </recommendedName>
</protein>
<evidence type="ECO:0000259" key="2">
    <source>
        <dbReference type="PROSITE" id="PS51035"/>
    </source>
</evidence>
<feature type="region of interest" description="Disordered" evidence="1">
    <location>
        <begin position="65"/>
        <end position="130"/>
    </location>
</feature>
<evidence type="ECO:0000313" key="3">
    <source>
        <dbReference type="EMBL" id="CAE6445710.1"/>
    </source>
</evidence>
<dbReference type="AlphaFoldDB" id="A0A8H3B1H8"/>
<evidence type="ECO:0000313" key="4">
    <source>
        <dbReference type="Proteomes" id="UP000663888"/>
    </source>
</evidence>
<dbReference type="Proteomes" id="UP000663888">
    <property type="component" value="Unassembled WGS sequence"/>
</dbReference>